<dbReference type="Gene3D" id="3.30.200.20">
    <property type="entry name" value="Phosphorylase Kinase, domain 1"/>
    <property type="match status" value="2"/>
</dbReference>
<dbReference type="Pfam" id="PF25575">
    <property type="entry name" value="TPR_BSK1_C"/>
    <property type="match status" value="1"/>
</dbReference>
<evidence type="ECO:0000313" key="18">
    <source>
        <dbReference type="EMBL" id="VVA29764.1"/>
    </source>
</evidence>
<evidence type="ECO:0000256" key="6">
    <source>
        <dbReference type="ARBA" id="ARBA00022626"/>
    </source>
</evidence>
<proteinExistence type="inferred from homology"/>
<dbReference type="InterPro" id="IPR011009">
    <property type="entry name" value="Kinase-like_dom_sf"/>
</dbReference>
<dbReference type="GO" id="GO:0005886">
    <property type="term" value="C:plasma membrane"/>
    <property type="evidence" value="ECO:0007669"/>
    <property type="project" value="UniProtKB-SubCell"/>
</dbReference>
<keyword evidence="10" id="KW-0418">Kinase</keyword>
<evidence type="ECO:0000256" key="5">
    <source>
        <dbReference type="ARBA" id="ARBA00022527"/>
    </source>
</evidence>
<evidence type="ECO:0000256" key="8">
    <source>
        <dbReference type="ARBA" id="ARBA00022707"/>
    </source>
</evidence>
<dbReference type="SUPFAM" id="SSF48452">
    <property type="entry name" value="TPR-like"/>
    <property type="match status" value="1"/>
</dbReference>
<feature type="domain" description="Protein kinase" evidence="17">
    <location>
        <begin position="389"/>
        <end position="643"/>
    </location>
</feature>
<evidence type="ECO:0000256" key="7">
    <source>
        <dbReference type="ARBA" id="ARBA00022679"/>
    </source>
</evidence>
<evidence type="ECO:0000256" key="15">
    <source>
        <dbReference type="ARBA" id="ARBA00048679"/>
    </source>
</evidence>
<dbReference type="Gramene" id="VVA29764">
    <property type="protein sequence ID" value="VVA29764"/>
    <property type="gene ID" value="Prudul26B007711"/>
</dbReference>
<reference evidence="19" key="1">
    <citation type="journal article" date="2020" name="Plant J.">
        <title>Transposons played a major role in the diversification between the closely related almond and peach genomes: results from the almond genome sequence.</title>
        <authorList>
            <person name="Alioto T."/>
            <person name="Alexiou K.G."/>
            <person name="Bardil A."/>
            <person name="Barteri F."/>
            <person name="Castanera R."/>
            <person name="Cruz F."/>
            <person name="Dhingra A."/>
            <person name="Duval H."/>
            <person name="Fernandez I Marti A."/>
            <person name="Frias L."/>
            <person name="Galan B."/>
            <person name="Garcia J.L."/>
            <person name="Howad W."/>
            <person name="Gomez-Garrido J."/>
            <person name="Gut M."/>
            <person name="Julca I."/>
            <person name="Morata J."/>
            <person name="Puigdomenech P."/>
            <person name="Ribeca P."/>
            <person name="Rubio Cabetas M.J."/>
            <person name="Vlasova A."/>
            <person name="Wirthensohn M."/>
            <person name="Garcia-Mas J."/>
            <person name="Gabaldon T."/>
            <person name="Casacuberta J.M."/>
            <person name="Arus P."/>
        </authorList>
    </citation>
    <scope>NUCLEOTIDE SEQUENCE [LARGE SCALE GENOMIC DNA]</scope>
    <source>
        <strain evidence="19">cv. Texas</strain>
    </source>
</reference>
<dbReference type="FunFam" id="3.30.200.20:FF:000154">
    <property type="entry name" value="probable serine/threonine-protein kinase At4g35230"/>
    <property type="match status" value="1"/>
</dbReference>
<evidence type="ECO:0000259" key="17">
    <source>
        <dbReference type="PROSITE" id="PS50011"/>
    </source>
</evidence>
<evidence type="ECO:0000256" key="9">
    <source>
        <dbReference type="ARBA" id="ARBA00022741"/>
    </source>
</evidence>
<accession>A0A5E4FQL5</accession>
<dbReference type="GO" id="GO:0009742">
    <property type="term" value="P:brassinosteroid mediated signaling pathway"/>
    <property type="evidence" value="ECO:0007669"/>
    <property type="project" value="UniProtKB-KW"/>
</dbReference>
<evidence type="ECO:0000256" key="14">
    <source>
        <dbReference type="ARBA" id="ARBA00047899"/>
    </source>
</evidence>
<organism evidence="18 19">
    <name type="scientific">Prunus dulcis</name>
    <name type="common">Almond</name>
    <name type="synonym">Amygdalus dulcis</name>
    <dbReference type="NCBI Taxonomy" id="3755"/>
    <lineage>
        <taxon>Eukaryota</taxon>
        <taxon>Viridiplantae</taxon>
        <taxon>Streptophyta</taxon>
        <taxon>Embryophyta</taxon>
        <taxon>Tracheophyta</taxon>
        <taxon>Spermatophyta</taxon>
        <taxon>Magnoliopsida</taxon>
        <taxon>eudicotyledons</taxon>
        <taxon>Gunneridae</taxon>
        <taxon>Pentapetalae</taxon>
        <taxon>rosids</taxon>
        <taxon>fabids</taxon>
        <taxon>Rosales</taxon>
        <taxon>Rosaceae</taxon>
        <taxon>Amygdaloideae</taxon>
        <taxon>Amygdaleae</taxon>
        <taxon>Prunus</taxon>
    </lineage>
</organism>
<dbReference type="Pfam" id="PF07714">
    <property type="entry name" value="PK_Tyr_Ser-Thr"/>
    <property type="match status" value="2"/>
</dbReference>
<evidence type="ECO:0000256" key="13">
    <source>
        <dbReference type="ARBA" id="ARBA00023288"/>
    </source>
</evidence>
<keyword evidence="5" id="KW-0723">Serine/threonine-protein kinase</keyword>
<dbReference type="PANTHER" id="PTHR45863">
    <property type="entry name" value="SERINE/THREONINE-PROTEIN KINASE BSK5"/>
    <property type="match status" value="1"/>
</dbReference>
<dbReference type="InterPro" id="IPR045845">
    <property type="entry name" value="BSK"/>
</dbReference>
<keyword evidence="11" id="KW-0067">ATP-binding</keyword>
<feature type="region of interest" description="Disordered" evidence="16">
    <location>
        <begin position="19"/>
        <end position="41"/>
    </location>
</feature>
<feature type="compositionally biased region" description="Polar residues" evidence="16">
    <location>
        <begin position="24"/>
        <end position="35"/>
    </location>
</feature>
<evidence type="ECO:0000256" key="11">
    <source>
        <dbReference type="ARBA" id="ARBA00022840"/>
    </source>
</evidence>
<sequence>MGAGFSLCLQPSDSFRRSDVVSKLNDSPDTENGSQNEKDSLPSFTEFSLDQLKAATLGFLSGNVVSEGGEGASNVVYKGKLEDGLLVAAEARAVGQLRSKSLANLIGCCFEGNERLLSDLTVKFGLLRCAGMCLKKVGFVWFVEATGETQPMPWTIRLRVALYLAQALEYCSSKGQTLYHDLSASRVLFDPDSNPRLSCFGLFKNNKDGKSNNITNLDFVPPEYLTTSNSVIASVDVKQYSNTRFSCFGLVKNGQDVKSYTSNLLVYLQKTLGQALDLVRGKNIKRLMDPYLEGQFSNDDVTKLVQLASQCLQHKPLERPNAKFLLTAFIPLQKETEQVPSYVLMGIPPGNVPPFETLLFKAGKENEKYWLPEFSLDQLRAATSGFSSHNVVSELGEKGPNVVYKGKLEDGRLIAVKRYTLSAWPDSRPFLEEAGAVGRLRNERLANLIGCCVEDDERFLVAEFMPNATLFKHLFQWETQPMTWAMRLRVALYVAQALDCCSSKGKALYHDLNAYRVMFDQDGNPRLSCFGLIKNSTDGKSYTNLAFAPPEFLRTGRVIPESMVYSFGTLLLNLLSGRHIPPSHALDLIRDRNFLMLMDSCLEGHFSNDDGTELVRLASKCLQYEPHNRPNFKYIVSALVPLQEQTEVPSYVLMGVPHGTIPPKQTVLSPLGEACSRLDLARIHEILLMIGYKEDEGGQTELSFQMWTDQMQERLNFKKNGDAAFRAKEFASAIDFYTEFIDRGSIESGTLFARRCLCYLMSDMAQEALGDAMQALVRHPEWPTAFYLQAAALKSLGLDNDAEQTLKDGSSICQI</sequence>
<evidence type="ECO:0000256" key="2">
    <source>
        <dbReference type="ARBA" id="ARBA00008684"/>
    </source>
</evidence>
<dbReference type="PANTHER" id="PTHR45863:SF7">
    <property type="entry name" value="SERINE_THREONINE-PROTEIN KINASE BSK5"/>
    <property type="match status" value="1"/>
</dbReference>
<comment type="subcellular location">
    <subcellularLocation>
        <location evidence="1">Cell membrane</location>
        <topology evidence="1">Lipid-anchor</topology>
    </subcellularLocation>
</comment>
<keyword evidence="13" id="KW-0449">Lipoprotein</keyword>
<dbReference type="PROSITE" id="PS50011">
    <property type="entry name" value="PROTEIN_KINASE_DOM"/>
    <property type="match status" value="2"/>
</dbReference>
<dbReference type="Proteomes" id="UP000327085">
    <property type="component" value="Chromosome 6"/>
</dbReference>
<keyword evidence="9" id="KW-0547">Nucleotide-binding</keyword>
<name>A0A5E4FQL5_PRUDU</name>
<keyword evidence="8" id="KW-0519">Myristate</keyword>
<dbReference type="OMA" id="ISHNEHD"/>
<keyword evidence="6" id="KW-1070">Brassinosteroid signaling pathway</keyword>
<dbReference type="Gene3D" id="1.10.510.10">
    <property type="entry name" value="Transferase(Phosphotransferase) domain 1"/>
    <property type="match status" value="2"/>
</dbReference>
<dbReference type="GO" id="GO:0004674">
    <property type="term" value="F:protein serine/threonine kinase activity"/>
    <property type="evidence" value="ECO:0007669"/>
    <property type="project" value="UniProtKB-KW"/>
</dbReference>
<gene>
    <name evidence="18" type="ORF">ALMOND_2B007711</name>
</gene>
<dbReference type="SUPFAM" id="SSF56112">
    <property type="entry name" value="Protein kinase-like (PK-like)"/>
    <property type="match status" value="2"/>
</dbReference>
<dbReference type="AlphaFoldDB" id="A0A5E4FQL5"/>
<dbReference type="GO" id="GO:0005524">
    <property type="term" value="F:ATP binding"/>
    <property type="evidence" value="ECO:0007669"/>
    <property type="project" value="UniProtKB-KW"/>
</dbReference>
<evidence type="ECO:0000256" key="12">
    <source>
        <dbReference type="ARBA" id="ARBA00023136"/>
    </source>
</evidence>
<evidence type="ECO:0000256" key="10">
    <source>
        <dbReference type="ARBA" id="ARBA00022777"/>
    </source>
</evidence>
<dbReference type="EMBL" id="CABIKO010000173">
    <property type="protein sequence ID" value="VVA29764.1"/>
    <property type="molecule type" value="Genomic_DNA"/>
</dbReference>
<keyword evidence="4" id="KW-1003">Cell membrane</keyword>
<dbReference type="InterPro" id="IPR001245">
    <property type="entry name" value="Ser-Thr/Tyr_kinase_cat_dom"/>
</dbReference>
<comment type="catalytic activity">
    <reaction evidence="15">
        <text>L-seryl-[protein] + ATP = O-phospho-L-seryl-[protein] + ADP + H(+)</text>
        <dbReference type="Rhea" id="RHEA:17989"/>
        <dbReference type="Rhea" id="RHEA-COMP:9863"/>
        <dbReference type="Rhea" id="RHEA-COMP:11604"/>
        <dbReference type="ChEBI" id="CHEBI:15378"/>
        <dbReference type="ChEBI" id="CHEBI:29999"/>
        <dbReference type="ChEBI" id="CHEBI:30616"/>
        <dbReference type="ChEBI" id="CHEBI:83421"/>
        <dbReference type="ChEBI" id="CHEBI:456216"/>
        <dbReference type="EC" id="2.7.11.1"/>
    </reaction>
</comment>
<feature type="domain" description="Protein kinase" evidence="17">
    <location>
        <begin position="1"/>
        <end position="330"/>
    </location>
</feature>
<evidence type="ECO:0000256" key="4">
    <source>
        <dbReference type="ARBA" id="ARBA00022475"/>
    </source>
</evidence>
<dbReference type="EC" id="2.7.11.1" evidence="3"/>
<comment type="catalytic activity">
    <reaction evidence="14">
        <text>L-threonyl-[protein] + ATP = O-phospho-L-threonyl-[protein] + ADP + H(+)</text>
        <dbReference type="Rhea" id="RHEA:46608"/>
        <dbReference type="Rhea" id="RHEA-COMP:11060"/>
        <dbReference type="Rhea" id="RHEA-COMP:11605"/>
        <dbReference type="ChEBI" id="CHEBI:15378"/>
        <dbReference type="ChEBI" id="CHEBI:30013"/>
        <dbReference type="ChEBI" id="CHEBI:30616"/>
        <dbReference type="ChEBI" id="CHEBI:61977"/>
        <dbReference type="ChEBI" id="CHEBI:456216"/>
        <dbReference type="EC" id="2.7.11.1"/>
    </reaction>
</comment>
<keyword evidence="12" id="KW-0472">Membrane</keyword>
<protein>
    <recommendedName>
        <fullName evidence="3">non-specific serine/threonine protein kinase</fullName>
        <ecNumber evidence="3">2.7.11.1</ecNumber>
    </recommendedName>
</protein>
<keyword evidence="7" id="KW-0808">Transferase</keyword>
<dbReference type="InterPro" id="IPR058209">
    <property type="entry name" value="TPR_BSK1_C"/>
</dbReference>
<evidence type="ECO:0000256" key="1">
    <source>
        <dbReference type="ARBA" id="ARBA00004193"/>
    </source>
</evidence>
<dbReference type="InterPro" id="IPR000719">
    <property type="entry name" value="Prot_kinase_dom"/>
</dbReference>
<dbReference type="InParanoid" id="A0A5E4FQL5"/>
<dbReference type="Gene3D" id="1.25.40.10">
    <property type="entry name" value="Tetratricopeptide repeat domain"/>
    <property type="match status" value="1"/>
</dbReference>
<evidence type="ECO:0000313" key="19">
    <source>
        <dbReference type="Proteomes" id="UP000327085"/>
    </source>
</evidence>
<comment type="similarity">
    <text evidence="2">Belongs to the protein kinase superfamily. Ser/Thr protein kinase family.</text>
</comment>
<dbReference type="FunFam" id="1.10.510.10:FF:000069">
    <property type="entry name" value="probable serine/threonine-protein kinase At5g41260"/>
    <property type="match status" value="1"/>
</dbReference>
<dbReference type="InterPro" id="IPR011990">
    <property type="entry name" value="TPR-like_helical_dom_sf"/>
</dbReference>
<evidence type="ECO:0000256" key="3">
    <source>
        <dbReference type="ARBA" id="ARBA00012513"/>
    </source>
</evidence>
<evidence type="ECO:0000256" key="16">
    <source>
        <dbReference type="SAM" id="MobiDB-lite"/>
    </source>
</evidence>